<dbReference type="InterPro" id="IPR029072">
    <property type="entry name" value="YebC-like"/>
</dbReference>
<dbReference type="Pfam" id="PF01709">
    <property type="entry name" value="Transcrip_reg"/>
    <property type="match status" value="1"/>
</dbReference>
<accession>A0A936NEI6</accession>
<evidence type="ECO:0000256" key="3">
    <source>
        <dbReference type="ARBA" id="ARBA00023015"/>
    </source>
</evidence>
<dbReference type="EMBL" id="JADJZA010000009">
    <property type="protein sequence ID" value="MBK9298525.1"/>
    <property type="molecule type" value="Genomic_DNA"/>
</dbReference>
<feature type="domain" description="TACO1/YebC-like second and third" evidence="7">
    <location>
        <begin position="82"/>
        <end position="237"/>
    </location>
</feature>
<reference evidence="9 10" key="1">
    <citation type="submission" date="2020-10" db="EMBL/GenBank/DDBJ databases">
        <title>Connecting structure to function with the recovery of over 1000 high-quality activated sludge metagenome-assembled genomes encoding full-length rRNA genes using long-read sequencing.</title>
        <authorList>
            <person name="Singleton C.M."/>
            <person name="Petriglieri F."/>
            <person name="Kristensen J.M."/>
            <person name="Kirkegaard R.H."/>
            <person name="Michaelsen T.Y."/>
            <person name="Andersen M.H."/>
            <person name="Karst S.M."/>
            <person name="Dueholm M.S."/>
            <person name="Nielsen P.H."/>
            <person name="Albertsen M."/>
        </authorList>
    </citation>
    <scope>NUCLEOTIDE SEQUENCE [LARGE SCALE GENOMIC DNA]</scope>
    <source>
        <strain evidence="9">Lyne_18-Q3-R50-59_MAXAC.006</strain>
    </source>
</reference>
<dbReference type="NCBIfam" id="TIGR01033">
    <property type="entry name" value="YebC/PmpR family DNA-binding transcriptional regulator"/>
    <property type="match status" value="1"/>
</dbReference>
<comment type="similarity">
    <text evidence="1 6">Belongs to the TACO1 family.</text>
</comment>
<dbReference type="NCBIfam" id="NF009044">
    <property type="entry name" value="PRK12378.1"/>
    <property type="match status" value="1"/>
</dbReference>
<keyword evidence="3 6" id="KW-0805">Transcription regulation</keyword>
<name>A0A936NEI6_9ACTN</name>
<keyword evidence="2 6" id="KW-0963">Cytoplasm</keyword>
<dbReference type="InterPro" id="IPR049083">
    <property type="entry name" value="TACO1_YebC_N"/>
</dbReference>
<dbReference type="PANTHER" id="PTHR12532:SF6">
    <property type="entry name" value="TRANSCRIPTIONAL REGULATORY PROTEIN YEBC-RELATED"/>
    <property type="match status" value="1"/>
</dbReference>
<dbReference type="GO" id="GO:0006355">
    <property type="term" value="P:regulation of DNA-templated transcription"/>
    <property type="evidence" value="ECO:0007669"/>
    <property type="project" value="UniProtKB-UniRule"/>
</dbReference>
<protein>
    <recommendedName>
        <fullName evidence="6">Probable transcriptional regulatory protein IPN02_17200</fullName>
    </recommendedName>
</protein>
<evidence type="ECO:0000313" key="9">
    <source>
        <dbReference type="EMBL" id="MBK9298525.1"/>
    </source>
</evidence>
<dbReference type="Gene3D" id="1.10.10.200">
    <property type="match status" value="1"/>
</dbReference>
<dbReference type="Gene3D" id="3.30.70.980">
    <property type="match status" value="2"/>
</dbReference>
<dbReference type="InterPro" id="IPR048300">
    <property type="entry name" value="TACO1_YebC-like_2nd/3rd_dom"/>
</dbReference>
<feature type="domain" description="TACO1/YebC-like N-terminal" evidence="8">
    <location>
        <begin position="5"/>
        <end position="75"/>
    </location>
</feature>
<evidence type="ECO:0000259" key="8">
    <source>
        <dbReference type="Pfam" id="PF20772"/>
    </source>
</evidence>
<evidence type="ECO:0000259" key="7">
    <source>
        <dbReference type="Pfam" id="PF01709"/>
    </source>
</evidence>
<dbReference type="InterPro" id="IPR026564">
    <property type="entry name" value="Transcrip_reg_TACO1-like_dom3"/>
</dbReference>
<dbReference type="HAMAP" id="MF_00693">
    <property type="entry name" value="Transcrip_reg_TACO1"/>
    <property type="match status" value="1"/>
</dbReference>
<keyword evidence="5 6" id="KW-0804">Transcription</keyword>
<dbReference type="Proteomes" id="UP000727993">
    <property type="component" value="Unassembled WGS sequence"/>
</dbReference>
<comment type="caution">
    <text evidence="9">The sequence shown here is derived from an EMBL/GenBank/DDBJ whole genome shotgun (WGS) entry which is preliminary data.</text>
</comment>
<dbReference type="InterPro" id="IPR017856">
    <property type="entry name" value="Integrase-like_N"/>
</dbReference>
<evidence type="ECO:0000256" key="4">
    <source>
        <dbReference type="ARBA" id="ARBA00023125"/>
    </source>
</evidence>
<dbReference type="SUPFAM" id="SSF75625">
    <property type="entry name" value="YebC-like"/>
    <property type="match status" value="1"/>
</dbReference>
<dbReference type="PANTHER" id="PTHR12532">
    <property type="entry name" value="TRANSLATIONAL ACTIVATOR OF CYTOCHROME C OXIDASE 1"/>
    <property type="match status" value="1"/>
</dbReference>
<evidence type="ECO:0000256" key="1">
    <source>
        <dbReference type="ARBA" id="ARBA00008724"/>
    </source>
</evidence>
<dbReference type="FunFam" id="1.10.10.200:FF:000002">
    <property type="entry name" value="Probable transcriptional regulatory protein CLM62_37755"/>
    <property type="match status" value="1"/>
</dbReference>
<proteinExistence type="inferred from homology"/>
<evidence type="ECO:0000313" key="10">
    <source>
        <dbReference type="Proteomes" id="UP000727993"/>
    </source>
</evidence>
<dbReference type="InterPro" id="IPR002876">
    <property type="entry name" value="Transcrip_reg_TACO1-like"/>
</dbReference>
<dbReference type="GO" id="GO:0003677">
    <property type="term" value="F:DNA binding"/>
    <property type="evidence" value="ECO:0007669"/>
    <property type="project" value="UniProtKB-UniRule"/>
</dbReference>
<evidence type="ECO:0000256" key="5">
    <source>
        <dbReference type="ARBA" id="ARBA00023163"/>
    </source>
</evidence>
<organism evidence="9 10">
    <name type="scientific">Candidatus Neomicrothrix subdominans</name>
    <dbReference type="NCBI Taxonomy" id="2954438"/>
    <lineage>
        <taxon>Bacteria</taxon>
        <taxon>Bacillati</taxon>
        <taxon>Actinomycetota</taxon>
        <taxon>Acidimicrobiia</taxon>
        <taxon>Acidimicrobiales</taxon>
        <taxon>Microthrixaceae</taxon>
        <taxon>Candidatus Neomicrothrix</taxon>
    </lineage>
</organism>
<dbReference type="AlphaFoldDB" id="A0A936NEI6"/>
<comment type="subcellular location">
    <subcellularLocation>
        <location evidence="6">Cytoplasm</location>
    </subcellularLocation>
</comment>
<sequence length="250" mass="26457">MSGHSKWATIKHKKGAADAKRGKLFAKLIRQLEIAARGGGGDLDSNPTLRTMYQKARDASVPVDTIDRAIQRGTGDLEGVTYEEVTYEGYGPHGVAIFLDGSTDNRNRTGAEIRAIFSKAGGSLAEPGAVAWQFERKGMILVPAEVTEDELMLTAIEAGAEDIVPGDGAWVVTTDPHELMAVRDGLVEAGIATTSAELTMIPINLVELATAGEARGVLALIDALEDHDDVADTYANVDVPDDVAAELSAE</sequence>
<evidence type="ECO:0000256" key="6">
    <source>
        <dbReference type="HAMAP-Rule" id="MF_00693"/>
    </source>
</evidence>
<evidence type="ECO:0000256" key="2">
    <source>
        <dbReference type="ARBA" id="ARBA00022490"/>
    </source>
</evidence>
<gene>
    <name evidence="9" type="ORF">IPN02_17200</name>
</gene>
<dbReference type="GO" id="GO:0005829">
    <property type="term" value="C:cytosol"/>
    <property type="evidence" value="ECO:0007669"/>
    <property type="project" value="TreeGrafter"/>
</dbReference>
<dbReference type="NCBIfam" id="NF001030">
    <property type="entry name" value="PRK00110.1"/>
    <property type="match status" value="1"/>
</dbReference>
<dbReference type="Pfam" id="PF20772">
    <property type="entry name" value="TACO1_YebC_N"/>
    <property type="match status" value="1"/>
</dbReference>
<keyword evidence="4 6" id="KW-0238">DNA-binding</keyword>